<comment type="caution">
    <text evidence="3">The sequence shown here is derived from an EMBL/GenBank/DDBJ whole genome shotgun (WGS) entry which is preliminary data.</text>
</comment>
<accession>A0AAV5G7D8</accession>
<gene>
    <name evidence="3" type="ORF">CAT723_11160</name>
</gene>
<feature type="transmembrane region" description="Helical" evidence="1">
    <location>
        <begin position="18"/>
        <end position="38"/>
    </location>
</feature>
<feature type="domain" description="DUF1648" evidence="2">
    <location>
        <begin position="28"/>
        <end position="68"/>
    </location>
</feature>
<feature type="transmembrane region" description="Helical" evidence="1">
    <location>
        <begin position="116"/>
        <end position="135"/>
    </location>
</feature>
<dbReference type="InterPro" id="IPR012867">
    <property type="entry name" value="DUF1648"/>
</dbReference>
<dbReference type="Pfam" id="PF07853">
    <property type="entry name" value="DUF1648"/>
    <property type="match status" value="1"/>
</dbReference>
<dbReference type="AlphaFoldDB" id="A0AAV5G7D8"/>
<dbReference type="EMBL" id="BQKK01000002">
    <property type="protein sequence ID" value="GJN42637.1"/>
    <property type="molecule type" value="Genomic_DNA"/>
</dbReference>
<sequence length="234" mass="26428">MTRPRDTHMPELQRPPWVWAWVIVATGALGLFAIYVAWDGIPDPFPTHWNARGEADSFSEKTWGNMILMFGLLSGILAIVVAGSFALIHQTAKHQRGEDWEIARARAMSNSMLKPLGMWMFLLNAVIVFDMYLSITQVYSSFALLIAVIIIVVIGLMWNVVHIQKWLDEHYPDPKTSKHMKWGIFYYNPDDPNMMVHRELNSTFNMAHPGSWVAMGALIGVPIILVAALVILGL</sequence>
<feature type="transmembrane region" description="Helical" evidence="1">
    <location>
        <begin position="141"/>
        <end position="161"/>
    </location>
</feature>
<feature type="transmembrane region" description="Helical" evidence="1">
    <location>
        <begin position="212"/>
        <end position="232"/>
    </location>
</feature>
<evidence type="ECO:0000313" key="4">
    <source>
        <dbReference type="Proteomes" id="UP001054925"/>
    </source>
</evidence>
<evidence type="ECO:0000256" key="1">
    <source>
        <dbReference type="SAM" id="Phobius"/>
    </source>
</evidence>
<dbReference type="RefSeq" id="WP_147581074.1">
    <property type="nucleotide sequence ID" value="NZ_BQKK01000002.1"/>
</dbReference>
<feature type="transmembrane region" description="Helical" evidence="1">
    <location>
        <begin position="66"/>
        <end position="88"/>
    </location>
</feature>
<protein>
    <recommendedName>
        <fullName evidence="2">DUF1648 domain-containing protein</fullName>
    </recommendedName>
</protein>
<evidence type="ECO:0000259" key="2">
    <source>
        <dbReference type="Pfam" id="PF07853"/>
    </source>
</evidence>
<evidence type="ECO:0000313" key="3">
    <source>
        <dbReference type="EMBL" id="GJN42637.1"/>
    </source>
</evidence>
<dbReference type="Proteomes" id="UP001054925">
    <property type="component" value="Unassembled WGS sequence"/>
</dbReference>
<keyword evidence="1" id="KW-0472">Membrane</keyword>
<reference evidence="3" key="1">
    <citation type="submission" date="2021-12" db="EMBL/GenBank/DDBJ databases">
        <title>Draft genome sequence of Corynebacterium ammoniagenes strain T-723.</title>
        <authorList>
            <person name="Matsuzawa M."/>
            <person name="Hiratani M."/>
            <person name="Abe I."/>
            <person name="Tsuji Y."/>
            <person name="Nakamura J."/>
        </authorList>
    </citation>
    <scope>NUCLEOTIDE SEQUENCE</scope>
    <source>
        <strain evidence="3">T-723</strain>
    </source>
</reference>
<organism evidence="3 4">
    <name type="scientific">Corynebacterium ammoniagenes</name>
    <name type="common">Brevibacterium ammoniagenes</name>
    <dbReference type="NCBI Taxonomy" id="1697"/>
    <lineage>
        <taxon>Bacteria</taxon>
        <taxon>Bacillati</taxon>
        <taxon>Actinomycetota</taxon>
        <taxon>Actinomycetes</taxon>
        <taxon>Mycobacteriales</taxon>
        <taxon>Corynebacteriaceae</taxon>
        <taxon>Corynebacterium</taxon>
    </lineage>
</organism>
<keyword evidence="1" id="KW-0812">Transmembrane</keyword>
<name>A0AAV5G7D8_CORAM</name>
<proteinExistence type="predicted"/>
<keyword evidence="1" id="KW-1133">Transmembrane helix</keyword>